<reference evidence="2" key="1">
    <citation type="submission" date="2018-05" db="EMBL/GenBank/DDBJ databases">
        <title>Draft genome sequence of Stemphylium lycopersici strain CIDEFI 213.</title>
        <authorList>
            <person name="Medina R."/>
            <person name="Franco M.E.E."/>
            <person name="Lucentini C.G."/>
            <person name="Saparrat M.C.N."/>
            <person name="Balatti P.A."/>
        </authorList>
    </citation>
    <scope>NUCLEOTIDE SEQUENCE [LARGE SCALE GENOMIC DNA]</scope>
    <source>
        <strain evidence="2">CIDEFI 213</strain>
    </source>
</reference>
<dbReference type="Proteomes" id="UP000249619">
    <property type="component" value="Unassembled WGS sequence"/>
</dbReference>
<comment type="caution">
    <text evidence="1">The sequence shown here is derived from an EMBL/GenBank/DDBJ whole genome shotgun (WGS) entry which is preliminary data.</text>
</comment>
<evidence type="ECO:0000313" key="1">
    <source>
        <dbReference type="EMBL" id="RAR13550.1"/>
    </source>
</evidence>
<dbReference type="EMBL" id="QGDH01000034">
    <property type="protein sequence ID" value="RAR13550.1"/>
    <property type="molecule type" value="Genomic_DNA"/>
</dbReference>
<sequence length="284" mass="32312">MCNQIWDSNHSPYSFVTQAMQILDSGSFIGNVQKSRFKQKLSEIAALFEVNTETLNTLISQETYAGMKEINDDQWNIERNRTVCRGEVEALEQQENEQDILGSFNVNSNNENANELPNWTTSSLTQARPQSFDPEAAGLGKFYAYVACYWTEHLKLCLPEALPDCEDVCKLARCGFLTLRNWFETYKRPNLTSATQLDLGVNDYDKLVVAVRFGSHAFLVKFLDREFDAGNIREASPMEALECLMRRGVLVAVKDYTSGQVPGGEIQKRRTLVRHHSHLEKARL</sequence>
<keyword evidence="2" id="KW-1185">Reference proteome</keyword>
<gene>
    <name evidence="1" type="ORF">DDE83_003150</name>
</gene>
<protein>
    <submittedName>
        <fullName evidence="1">NACHT domain protein</fullName>
    </submittedName>
</protein>
<dbReference type="AlphaFoldDB" id="A0A364N8G0"/>
<name>A0A364N8G0_STELY</name>
<proteinExistence type="predicted"/>
<accession>A0A364N8G0</accession>
<evidence type="ECO:0000313" key="2">
    <source>
        <dbReference type="Proteomes" id="UP000249619"/>
    </source>
</evidence>
<organism evidence="1 2">
    <name type="scientific">Stemphylium lycopersici</name>
    <name type="common">Tomato gray leaf spot disease fungus</name>
    <name type="synonym">Thyrospora lycopersici</name>
    <dbReference type="NCBI Taxonomy" id="183478"/>
    <lineage>
        <taxon>Eukaryota</taxon>
        <taxon>Fungi</taxon>
        <taxon>Dikarya</taxon>
        <taxon>Ascomycota</taxon>
        <taxon>Pezizomycotina</taxon>
        <taxon>Dothideomycetes</taxon>
        <taxon>Pleosporomycetidae</taxon>
        <taxon>Pleosporales</taxon>
        <taxon>Pleosporineae</taxon>
        <taxon>Pleosporaceae</taxon>
        <taxon>Stemphylium</taxon>
    </lineage>
</organism>